<dbReference type="AlphaFoldDB" id="A0A5M3M8Z6"/>
<feature type="signal peptide" evidence="1">
    <location>
        <begin position="1"/>
        <end position="17"/>
    </location>
</feature>
<reference evidence="3" key="1">
    <citation type="journal article" date="2012" name="Science">
        <title>The Paleozoic origin of enzymatic lignin decomposition reconstructed from 31 fungal genomes.</title>
        <authorList>
            <person name="Floudas D."/>
            <person name="Binder M."/>
            <person name="Riley R."/>
            <person name="Barry K."/>
            <person name="Blanchette R.A."/>
            <person name="Henrissat B."/>
            <person name="Martinez A.T."/>
            <person name="Otillar R."/>
            <person name="Spatafora J.W."/>
            <person name="Yadav J.S."/>
            <person name="Aerts A."/>
            <person name="Benoit I."/>
            <person name="Boyd A."/>
            <person name="Carlson A."/>
            <person name="Copeland A."/>
            <person name="Coutinho P.M."/>
            <person name="de Vries R.P."/>
            <person name="Ferreira P."/>
            <person name="Findley K."/>
            <person name="Foster B."/>
            <person name="Gaskell J."/>
            <person name="Glotzer D."/>
            <person name="Gorecki P."/>
            <person name="Heitman J."/>
            <person name="Hesse C."/>
            <person name="Hori C."/>
            <person name="Igarashi K."/>
            <person name="Jurgens J.A."/>
            <person name="Kallen N."/>
            <person name="Kersten P."/>
            <person name="Kohler A."/>
            <person name="Kuees U."/>
            <person name="Kumar T.K.A."/>
            <person name="Kuo A."/>
            <person name="LaButti K."/>
            <person name="Larrondo L.F."/>
            <person name="Lindquist E."/>
            <person name="Ling A."/>
            <person name="Lombard V."/>
            <person name="Lucas S."/>
            <person name="Lundell T."/>
            <person name="Martin R."/>
            <person name="McLaughlin D.J."/>
            <person name="Morgenstern I."/>
            <person name="Morin E."/>
            <person name="Murat C."/>
            <person name="Nagy L.G."/>
            <person name="Nolan M."/>
            <person name="Ohm R.A."/>
            <person name="Patyshakuliyeva A."/>
            <person name="Rokas A."/>
            <person name="Ruiz-Duenas F.J."/>
            <person name="Sabat G."/>
            <person name="Salamov A."/>
            <person name="Samejima M."/>
            <person name="Schmutz J."/>
            <person name="Slot J.C."/>
            <person name="St John F."/>
            <person name="Stenlid J."/>
            <person name="Sun H."/>
            <person name="Sun S."/>
            <person name="Syed K."/>
            <person name="Tsang A."/>
            <person name="Wiebenga A."/>
            <person name="Young D."/>
            <person name="Pisabarro A."/>
            <person name="Eastwood D.C."/>
            <person name="Martin F."/>
            <person name="Cullen D."/>
            <person name="Grigoriev I.V."/>
            <person name="Hibbett D.S."/>
        </authorList>
    </citation>
    <scope>NUCLEOTIDE SEQUENCE [LARGE SCALE GENOMIC DNA]</scope>
    <source>
        <strain evidence="3">RWD-64-598 SS2</strain>
    </source>
</reference>
<evidence type="ECO:0000313" key="2">
    <source>
        <dbReference type="EMBL" id="EIW75111.1"/>
    </source>
</evidence>
<evidence type="ECO:0000313" key="3">
    <source>
        <dbReference type="Proteomes" id="UP000053558"/>
    </source>
</evidence>
<dbReference type="OrthoDB" id="5283529at2759"/>
<evidence type="ECO:0000256" key="1">
    <source>
        <dbReference type="SAM" id="SignalP"/>
    </source>
</evidence>
<sequence length="129" mass="13587">MLATLALVLSTAFFATASPLEAVQARDEPATVNFTPYEYVGCRQSQDPYDPATPSTYNVTSGSCITPPYTFQSYVEEANSLAANGPCSLSLFPEPNCQGQGVGATLTTYYTCQTGDNDGGASFILECGP</sequence>
<keyword evidence="3" id="KW-1185">Reference proteome</keyword>
<gene>
    <name evidence="2" type="ORF">CONPUDRAFT_140112</name>
</gene>
<accession>A0A5M3M8Z6</accession>
<dbReference type="KEGG" id="cput:CONPUDRAFT_140112"/>
<organism evidence="2 3">
    <name type="scientific">Coniophora puteana (strain RWD-64-598)</name>
    <name type="common">Brown rot fungus</name>
    <dbReference type="NCBI Taxonomy" id="741705"/>
    <lineage>
        <taxon>Eukaryota</taxon>
        <taxon>Fungi</taxon>
        <taxon>Dikarya</taxon>
        <taxon>Basidiomycota</taxon>
        <taxon>Agaricomycotina</taxon>
        <taxon>Agaricomycetes</taxon>
        <taxon>Agaricomycetidae</taxon>
        <taxon>Boletales</taxon>
        <taxon>Coniophorineae</taxon>
        <taxon>Coniophoraceae</taxon>
        <taxon>Coniophora</taxon>
    </lineage>
</organism>
<protein>
    <submittedName>
        <fullName evidence="2">Uncharacterized protein</fullName>
    </submittedName>
</protein>
<dbReference type="RefSeq" id="XP_007774544.1">
    <property type="nucleotide sequence ID" value="XM_007776354.1"/>
</dbReference>
<proteinExistence type="predicted"/>
<comment type="caution">
    <text evidence="2">The sequence shown here is derived from an EMBL/GenBank/DDBJ whole genome shotgun (WGS) entry which is preliminary data.</text>
</comment>
<keyword evidence="1" id="KW-0732">Signal</keyword>
<dbReference type="GeneID" id="19201458"/>
<dbReference type="EMBL" id="JH711589">
    <property type="protein sequence ID" value="EIW75111.1"/>
    <property type="molecule type" value="Genomic_DNA"/>
</dbReference>
<name>A0A5M3M8Z6_CONPW</name>
<dbReference type="Proteomes" id="UP000053558">
    <property type="component" value="Unassembled WGS sequence"/>
</dbReference>
<feature type="chain" id="PRO_5024312020" evidence="1">
    <location>
        <begin position="18"/>
        <end position="129"/>
    </location>
</feature>